<evidence type="ECO:0000256" key="1">
    <source>
        <dbReference type="SAM" id="Phobius"/>
    </source>
</evidence>
<dbReference type="AlphaFoldDB" id="A0A9X8N5M0"/>
<comment type="caution">
    <text evidence="2">The sequence shown here is derived from an EMBL/GenBank/DDBJ whole genome shotgun (WGS) entry which is preliminary data.</text>
</comment>
<reference evidence="3" key="1">
    <citation type="submission" date="2016-11" db="EMBL/GenBank/DDBJ databases">
        <authorList>
            <person name="Jaros S."/>
            <person name="Januszkiewicz K."/>
            <person name="Wedrychowicz H."/>
        </authorList>
    </citation>
    <scope>NUCLEOTIDE SEQUENCE [LARGE SCALE GENOMIC DNA]</scope>
    <source>
        <strain evidence="3">CGMCC 4.3555</strain>
    </source>
</reference>
<dbReference type="Proteomes" id="UP000184388">
    <property type="component" value="Unassembled WGS sequence"/>
</dbReference>
<organism evidence="2 3">
    <name type="scientific">Streptomyces yunnanensis</name>
    <dbReference type="NCBI Taxonomy" id="156453"/>
    <lineage>
        <taxon>Bacteria</taxon>
        <taxon>Bacillati</taxon>
        <taxon>Actinomycetota</taxon>
        <taxon>Actinomycetes</taxon>
        <taxon>Kitasatosporales</taxon>
        <taxon>Streptomycetaceae</taxon>
        <taxon>Streptomyces</taxon>
    </lineage>
</organism>
<evidence type="ECO:0000313" key="3">
    <source>
        <dbReference type="Proteomes" id="UP000184388"/>
    </source>
</evidence>
<dbReference type="EMBL" id="FRBK01000019">
    <property type="protein sequence ID" value="SHN07913.1"/>
    <property type="molecule type" value="Genomic_DNA"/>
</dbReference>
<evidence type="ECO:0000313" key="2">
    <source>
        <dbReference type="EMBL" id="SHN07913.1"/>
    </source>
</evidence>
<keyword evidence="1" id="KW-0472">Membrane</keyword>
<name>A0A9X8N5M0_9ACTN</name>
<feature type="transmembrane region" description="Helical" evidence="1">
    <location>
        <begin position="36"/>
        <end position="58"/>
    </location>
</feature>
<proteinExistence type="predicted"/>
<gene>
    <name evidence="2" type="ORF">SAMN05216268_11948</name>
</gene>
<sequence>MARDPHCPDCIRAEHVHGHLPPEPPEPDPPMRAATILLLLLVLVAFGGGWLGLMWIVVQGVGWP</sequence>
<keyword evidence="1" id="KW-1133">Transmembrane helix</keyword>
<accession>A0A9X8N5M0</accession>
<keyword evidence="1" id="KW-0812">Transmembrane</keyword>
<protein>
    <submittedName>
        <fullName evidence="2">Uncharacterized protein</fullName>
    </submittedName>
</protein>